<name>A0ABS0SAN5_9HYPH</name>
<accession>A0ABS0SAN5</accession>
<evidence type="ECO:0000313" key="1">
    <source>
        <dbReference type="EMBL" id="MBI1620344.1"/>
    </source>
</evidence>
<sequence>MAKAQKRDHGRLRQIMGAKKKRQQAITKAVDKLALEYAQGRAASACWVDLMKAANEDQVEQR</sequence>
<evidence type="ECO:0008006" key="3">
    <source>
        <dbReference type="Google" id="ProtNLM"/>
    </source>
</evidence>
<comment type="caution">
    <text evidence="1">The sequence shown here is derived from an EMBL/GenBank/DDBJ whole genome shotgun (WGS) entry which is preliminary data.</text>
</comment>
<keyword evidence="2" id="KW-1185">Reference proteome</keyword>
<protein>
    <recommendedName>
        <fullName evidence="3">DUF3175 domain-containing protein</fullName>
    </recommendedName>
</protein>
<gene>
    <name evidence="1" type="ORF">IOD40_06655</name>
</gene>
<dbReference type="EMBL" id="JADGMQ010000003">
    <property type="protein sequence ID" value="MBI1620344.1"/>
    <property type="molecule type" value="Genomic_DNA"/>
</dbReference>
<evidence type="ECO:0000313" key="2">
    <source>
        <dbReference type="Proteomes" id="UP000601789"/>
    </source>
</evidence>
<dbReference type="Proteomes" id="UP000601789">
    <property type="component" value="Unassembled WGS sequence"/>
</dbReference>
<organism evidence="1 2">
    <name type="scientific">Aquamicrobium zhengzhouense</name>
    <dbReference type="NCBI Taxonomy" id="2781738"/>
    <lineage>
        <taxon>Bacteria</taxon>
        <taxon>Pseudomonadati</taxon>
        <taxon>Pseudomonadota</taxon>
        <taxon>Alphaproteobacteria</taxon>
        <taxon>Hyphomicrobiales</taxon>
        <taxon>Phyllobacteriaceae</taxon>
        <taxon>Aquamicrobium</taxon>
    </lineage>
</organism>
<proteinExistence type="predicted"/>
<reference evidence="1 2" key="1">
    <citation type="submission" date="2020-10" db="EMBL/GenBank/DDBJ databases">
        <title>Aquamicrobium zhengzhouensis sp. nov., a exopolysaccharide producing bacterium isolated from farmland soil.</title>
        <authorList>
            <person name="Wang X."/>
        </authorList>
    </citation>
    <scope>NUCLEOTIDE SEQUENCE [LARGE SCALE GENOMIC DNA]</scope>
    <source>
        <strain evidence="2">cd-1</strain>
    </source>
</reference>
<dbReference type="RefSeq" id="WP_198475610.1">
    <property type="nucleotide sequence ID" value="NZ_JADGMQ010000003.1"/>
</dbReference>